<dbReference type="Pfam" id="PF02110">
    <property type="entry name" value="HK"/>
    <property type="match status" value="1"/>
</dbReference>
<evidence type="ECO:0000256" key="4">
    <source>
        <dbReference type="ARBA" id="ARBA00022679"/>
    </source>
</evidence>
<dbReference type="EMBL" id="JASKYM010000001">
    <property type="protein sequence ID" value="MDK2562626.1"/>
    <property type="molecule type" value="Genomic_DNA"/>
</dbReference>
<dbReference type="HAMAP" id="MF_00228">
    <property type="entry name" value="Thz_kinase"/>
    <property type="match status" value="1"/>
</dbReference>
<accession>A0ABT7E9G9</accession>
<keyword evidence="10 11" id="KW-0784">Thiamine biosynthesis</keyword>
<reference evidence="12 13" key="1">
    <citation type="submission" date="2023-05" db="EMBL/GenBank/DDBJ databases">
        <title>Rombocin, a short stable natural nisin variant, displays selective antimicrobial activity against Listeria monocytogenes and employs dual mode of action to kill target bacterial strains.</title>
        <authorList>
            <person name="Wambui J."/>
            <person name="Stephan R."/>
            <person name="Kuipers O.P."/>
        </authorList>
    </citation>
    <scope>NUCLEOTIDE SEQUENCE [LARGE SCALE GENOMIC DNA]</scope>
    <source>
        <strain evidence="12 13">RC002</strain>
    </source>
</reference>
<dbReference type="InterPro" id="IPR029056">
    <property type="entry name" value="Ribokinase-like"/>
</dbReference>
<dbReference type="PRINTS" id="PR01099">
    <property type="entry name" value="HYETHTZKNASE"/>
</dbReference>
<evidence type="ECO:0000256" key="5">
    <source>
        <dbReference type="ARBA" id="ARBA00022723"/>
    </source>
</evidence>
<evidence type="ECO:0000256" key="2">
    <source>
        <dbReference type="ARBA" id="ARBA00001946"/>
    </source>
</evidence>
<dbReference type="NCBIfam" id="TIGR00694">
    <property type="entry name" value="thiM"/>
    <property type="match status" value="1"/>
</dbReference>
<name>A0ABT7E9G9_9FIRM</name>
<keyword evidence="6 11" id="KW-0547">Nucleotide-binding</keyword>
<gene>
    <name evidence="11 12" type="primary">thiM</name>
    <name evidence="12" type="ORF">QOZ84_03620</name>
</gene>
<feature type="binding site" evidence="11">
    <location>
        <position position="40"/>
    </location>
    <ligand>
        <name>substrate</name>
    </ligand>
</feature>
<evidence type="ECO:0000256" key="1">
    <source>
        <dbReference type="ARBA" id="ARBA00001771"/>
    </source>
</evidence>
<dbReference type="PIRSF" id="PIRSF000513">
    <property type="entry name" value="Thz_kinase"/>
    <property type="match status" value="1"/>
</dbReference>
<evidence type="ECO:0000313" key="12">
    <source>
        <dbReference type="EMBL" id="MDK2562626.1"/>
    </source>
</evidence>
<keyword evidence="13" id="KW-1185">Reference proteome</keyword>
<dbReference type="EC" id="2.7.1.50" evidence="11"/>
<feature type="binding site" evidence="11">
    <location>
        <position position="162"/>
    </location>
    <ligand>
        <name>ATP</name>
        <dbReference type="ChEBI" id="CHEBI:30616"/>
    </ligand>
</feature>
<dbReference type="CDD" id="cd01170">
    <property type="entry name" value="THZ_kinase"/>
    <property type="match status" value="1"/>
</dbReference>
<keyword evidence="7 11" id="KW-0418">Kinase</keyword>
<feature type="binding site" evidence="11">
    <location>
        <position position="116"/>
    </location>
    <ligand>
        <name>ATP</name>
        <dbReference type="ChEBI" id="CHEBI:30616"/>
    </ligand>
</feature>
<evidence type="ECO:0000256" key="10">
    <source>
        <dbReference type="ARBA" id="ARBA00022977"/>
    </source>
</evidence>
<comment type="pathway">
    <text evidence="3 11">Cofactor biosynthesis; thiamine diphosphate biosynthesis; 4-methyl-5-(2-phosphoethyl)-thiazole from 5-(2-hydroxyethyl)-4-methylthiazole: step 1/1.</text>
</comment>
<protein>
    <recommendedName>
        <fullName evidence="11">Hydroxyethylthiazole kinase</fullName>
        <ecNumber evidence="11">2.7.1.50</ecNumber>
    </recommendedName>
    <alternativeName>
        <fullName evidence="11">4-methyl-5-beta-hydroxyethylthiazole kinase</fullName>
        <shortName evidence="11">TH kinase</shortName>
        <shortName evidence="11">Thz kinase</shortName>
    </alternativeName>
</protein>
<evidence type="ECO:0000256" key="6">
    <source>
        <dbReference type="ARBA" id="ARBA00022741"/>
    </source>
</evidence>
<proteinExistence type="inferred from homology"/>
<dbReference type="Gene3D" id="3.40.1190.20">
    <property type="match status" value="1"/>
</dbReference>
<organism evidence="12 13">
    <name type="scientific">Romboutsia sedimentorum</name>
    <dbReference type="NCBI Taxonomy" id="1368474"/>
    <lineage>
        <taxon>Bacteria</taxon>
        <taxon>Bacillati</taxon>
        <taxon>Bacillota</taxon>
        <taxon>Clostridia</taxon>
        <taxon>Peptostreptococcales</taxon>
        <taxon>Peptostreptococcaceae</taxon>
        <taxon>Romboutsia</taxon>
    </lineage>
</organism>
<keyword evidence="8 11" id="KW-0067">ATP-binding</keyword>
<evidence type="ECO:0000256" key="11">
    <source>
        <dbReference type="HAMAP-Rule" id="MF_00228"/>
    </source>
</evidence>
<dbReference type="SUPFAM" id="SSF53613">
    <property type="entry name" value="Ribokinase-like"/>
    <property type="match status" value="1"/>
</dbReference>
<dbReference type="GO" id="GO:0004417">
    <property type="term" value="F:hydroxyethylthiazole kinase activity"/>
    <property type="evidence" value="ECO:0007669"/>
    <property type="project" value="UniProtKB-EC"/>
</dbReference>
<dbReference type="NCBIfam" id="NF006830">
    <property type="entry name" value="PRK09355.1"/>
    <property type="match status" value="1"/>
</dbReference>
<keyword evidence="4 11" id="KW-0808">Transferase</keyword>
<comment type="similarity">
    <text evidence="11">Belongs to the Thz kinase family.</text>
</comment>
<evidence type="ECO:0000256" key="7">
    <source>
        <dbReference type="ARBA" id="ARBA00022777"/>
    </source>
</evidence>
<comment type="caution">
    <text evidence="12">The sequence shown here is derived from an EMBL/GenBank/DDBJ whole genome shotgun (WGS) entry which is preliminary data.</text>
</comment>
<evidence type="ECO:0000256" key="8">
    <source>
        <dbReference type="ARBA" id="ARBA00022840"/>
    </source>
</evidence>
<evidence type="ECO:0000256" key="3">
    <source>
        <dbReference type="ARBA" id="ARBA00004868"/>
    </source>
</evidence>
<evidence type="ECO:0000313" key="13">
    <source>
        <dbReference type="Proteomes" id="UP001301012"/>
    </source>
</evidence>
<comment type="catalytic activity">
    <reaction evidence="1 11">
        <text>5-(2-hydroxyethyl)-4-methylthiazole + ATP = 4-methyl-5-(2-phosphooxyethyl)-thiazole + ADP + H(+)</text>
        <dbReference type="Rhea" id="RHEA:24212"/>
        <dbReference type="ChEBI" id="CHEBI:15378"/>
        <dbReference type="ChEBI" id="CHEBI:17957"/>
        <dbReference type="ChEBI" id="CHEBI:30616"/>
        <dbReference type="ChEBI" id="CHEBI:58296"/>
        <dbReference type="ChEBI" id="CHEBI:456216"/>
        <dbReference type="EC" id="2.7.1.50"/>
    </reaction>
</comment>
<feature type="binding site" evidence="11">
    <location>
        <position position="189"/>
    </location>
    <ligand>
        <name>substrate</name>
    </ligand>
</feature>
<dbReference type="Proteomes" id="UP001301012">
    <property type="component" value="Unassembled WGS sequence"/>
</dbReference>
<comment type="cofactor">
    <cofactor evidence="2 11">
        <name>Mg(2+)</name>
        <dbReference type="ChEBI" id="CHEBI:18420"/>
    </cofactor>
</comment>
<evidence type="ECO:0000256" key="9">
    <source>
        <dbReference type="ARBA" id="ARBA00022842"/>
    </source>
</evidence>
<keyword evidence="5 11" id="KW-0479">Metal-binding</keyword>
<comment type="function">
    <text evidence="11">Catalyzes the phosphorylation of the hydroxyl group of 4-methyl-5-beta-hydroxyethylthiazole (THZ).</text>
</comment>
<sequence>MFKLIKKVKELNPLVLHYTNNVTINDCANITLAVGASPLMSFSYEEVEDIVSIASSVVINIGTMNSELLNLYLIAGKSANKYKKPVILDPVGVFATKARTELTNKLLNEVKFDVVKGNIAEIKFIGGFDVKGKGVDSFDDDDDASEIIKKVAKKLECVVVATGKTDIVTDGDIVYKINNGTSKLKSITGTGCMSASLIGSYIACSEKTIEGATMGMLTMSLSGELANVNNPKIGTFKVNLMDEVYSLDENKLNKYAKLEMIKELSIV</sequence>
<dbReference type="InterPro" id="IPR000417">
    <property type="entry name" value="Hyethyz_kinase"/>
</dbReference>
<dbReference type="RefSeq" id="WP_284131593.1">
    <property type="nucleotide sequence ID" value="NZ_JASKYM010000001.1"/>
</dbReference>
<keyword evidence="9 11" id="KW-0460">Magnesium</keyword>